<keyword evidence="3" id="KW-1185">Reference proteome</keyword>
<dbReference type="RefSeq" id="WP_348953990.1">
    <property type="nucleotide sequence ID" value="NZ_JBDZYD010000011.1"/>
</dbReference>
<gene>
    <name evidence="2" type="ORF">ABJI51_27715</name>
</gene>
<feature type="domain" description="Metallo-beta-lactamase" evidence="1">
    <location>
        <begin position="23"/>
        <end position="223"/>
    </location>
</feature>
<dbReference type="Pfam" id="PF12706">
    <property type="entry name" value="Lactamase_B_2"/>
    <property type="match status" value="1"/>
</dbReference>
<proteinExistence type="predicted"/>
<evidence type="ECO:0000259" key="1">
    <source>
        <dbReference type="SMART" id="SM00849"/>
    </source>
</evidence>
<dbReference type="EMBL" id="JBDZYD010000011">
    <property type="protein sequence ID" value="MEQ0562883.1"/>
    <property type="molecule type" value="Genomic_DNA"/>
</dbReference>
<comment type="caution">
    <text evidence="2">The sequence shown here is derived from an EMBL/GenBank/DDBJ whole genome shotgun (WGS) entry which is preliminary data.</text>
</comment>
<evidence type="ECO:0000313" key="3">
    <source>
        <dbReference type="Proteomes" id="UP001440984"/>
    </source>
</evidence>
<dbReference type="InterPro" id="IPR036866">
    <property type="entry name" value="RibonucZ/Hydroxyglut_hydro"/>
</dbReference>
<dbReference type="CDD" id="cd07716">
    <property type="entry name" value="RNaseZ_short-form-like_MBL-fold"/>
    <property type="match status" value="1"/>
</dbReference>
<dbReference type="Proteomes" id="UP001440984">
    <property type="component" value="Unassembled WGS sequence"/>
</dbReference>
<reference evidence="2 3" key="1">
    <citation type="submission" date="2024-05" db="EMBL/GenBank/DDBJ databases">
        <authorList>
            <person name="Zhao H."/>
            <person name="Xu Y."/>
            <person name="Lin S."/>
            <person name="Spain J.C."/>
            <person name="Zhou N.-Y."/>
        </authorList>
    </citation>
    <scope>NUCLEOTIDE SEQUENCE [LARGE SCALE GENOMIC DNA]</scope>
    <source>
        <strain evidence="2 3">NEAU-NG30</strain>
    </source>
</reference>
<sequence>MGEPTSRLTVLGSCGAWPEPGRACAGFLLAHNDFRIVLDLGYGAAPRLFAHCRDRLPDAVVVTHEHPDHCADVSALGRAWHYTVQAAAPAGSPPPRLPLHCTPGTVRRLAAMEPRPHPAELFAVHDLGEPAGLGPFRLTPYLLPHHQPNFGVRLTAPGLTVAYTGDTGPSPLLADLARDADLVICDATLRTPPPEGEPRYLMTAAEAGHWAQKAGARRLLLTHFWPGTDRTAAAEEARAEFGGEVLVAEEDLTVAL</sequence>
<dbReference type="PANTHER" id="PTHR46018">
    <property type="entry name" value="ZINC PHOSPHODIESTERASE ELAC PROTEIN 1"/>
    <property type="match status" value="1"/>
</dbReference>
<accession>A0ABV0LMZ4</accession>
<organism evidence="2 3">
    <name type="scientific">Amycolatopsis melonis</name>
    <dbReference type="NCBI Taxonomy" id="3156488"/>
    <lineage>
        <taxon>Bacteria</taxon>
        <taxon>Bacillati</taxon>
        <taxon>Actinomycetota</taxon>
        <taxon>Actinomycetes</taxon>
        <taxon>Pseudonocardiales</taxon>
        <taxon>Pseudonocardiaceae</taxon>
        <taxon>Amycolatopsis</taxon>
    </lineage>
</organism>
<name>A0ABV0LMZ4_9PSEU</name>
<dbReference type="SMART" id="SM00849">
    <property type="entry name" value="Lactamase_B"/>
    <property type="match status" value="1"/>
</dbReference>
<evidence type="ECO:0000313" key="2">
    <source>
        <dbReference type="EMBL" id="MEQ0562883.1"/>
    </source>
</evidence>
<dbReference type="InterPro" id="IPR001279">
    <property type="entry name" value="Metallo-B-lactamas"/>
</dbReference>
<protein>
    <submittedName>
        <fullName evidence="2">MBL fold metallo-hydrolase</fullName>
    </submittedName>
</protein>
<dbReference type="Gene3D" id="3.60.15.10">
    <property type="entry name" value="Ribonuclease Z/Hydroxyacylglutathione hydrolase-like"/>
    <property type="match status" value="1"/>
</dbReference>
<dbReference type="SUPFAM" id="SSF56281">
    <property type="entry name" value="Metallo-hydrolase/oxidoreductase"/>
    <property type="match status" value="1"/>
</dbReference>
<dbReference type="PANTHER" id="PTHR46018:SF4">
    <property type="entry name" value="METALLO-HYDROLASE YHFI-RELATED"/>
    <property type="match status" value="1"/>
</dbReference>